<accession>A0A0B8PPU1</accession>
<evidence type="ECO:0000313" key="2">
    <source>
        <dbReference type="Proteomes" id="UP000031670"/>
    </source>
</evidence>
<dbReference type="Pfam" id="PF10706">
    <property type="entry name" value="Aminoglyc_resit"/>
    <property type="match status" value="1"/>
</dbReference>
<reference evidence="1 2" key="1">
    <citation type="submission" date="2015-01" db="EMBL/GenBank/DDBJ databases">
        <title>Vibrio sp. C5 JCM 19232 whole genome shotgun sequence.</title>
        <authorList>
            <person name="Sawabe T."/>
            <person name="Meirelles P."/>
            <person name="Feng G."/>
            <person name="Sayaka M."/>
            <person name="Hattori M."/>
            <person name="Ohkuma M."/>
        </authorList>
    </citation>
    <scope>NUCLEOTIDE SEQUENCE [LARGE SCALE GENOMIC DNA]</scope>
    <source>
        <strain evidence="1 2">JCM19232</strain>
    </source>
</reference>
<comment type="caution">
    <text evidence="1">The sequence shown here is derived from an EMBL/GenBank/DDBJ whole genome shotgun (WGS) entry which is preliminary data.</text>
</comment>
<name>A0A0B8PPU1_9VIBR</name>
<evidence type="ECO:0000313" key="1">
    <source>
        <dbReference type="EMBL" id="GAM64704.1"/>
    </source>
</evidence>
<organism evidence="1 2">
    <name type="scientific">Vibrio ishigakensis</name>
    <dbReference type="NCBI Taxonomy" id="1481914"/>
    <lineage>
        <taxon>Bacteria</taxon>
        <taxon>Pseudomonadati</taxon>
        <taxon>Pseudomonadota</taxon>
        <taxon>Gammaproteobacteria</taxon>
        <taxon>Vibrionales</taxon>
        <taxon>Vibrionaceae</taxon>
        <taxon>Vibrio</taxon>
    </lineage>
</organism>
<dbReference type="SUPFAM" id="SSF81301">
    <property type="entry name" value="Nucleotidyltransferase"/>
    <property type="match status" value="1"/>
</dbReference>
<dbReference type="EMBL" id="BBSA01000014">
    <property type="protein sequence ID" value="GAM64704.1"/>
    <property type="molecule type" value="Genomic_DNA"/>
</dbReference>
<dbReference type="InterPro" id="IPR043519">
    <property type="entry name" value="NT_sf"/>
</dbReference>
<reference evidence="1 2" key="2">
    <citation type="submission" date="2015-01" db="EMBL/GenBank/DDBJ databases">
        <authorList>
            <consortium name="NBRP consortium"/>
            <person name="Sawabe T."/>
            <person name="Meirelles P."/>
            <person name="Feng G."/>
            <person name="Sayaka M."/>
            <person name="Hattori M."/>
            <person name="Ohkuma M."/>
        </authorList>
    </citation>
    <scope>NUCLEOTIDE SEQUENCE [LARGE SCALE GENOMIC DNA]</scope>
    <source>
        <strain evidence="1 2">JCM19232</strain>
    </source>
</reference>
<gene>
    <name evidence="1" type="ORF">JCM19232_4396</name>
</gene>
<proteinExistence type="predicted"/>
<dbReference type="InterPro" id="IPR019646">
    <property type="entry name" value="Aminoglyc_AdlTrfase"/>
</dbReference>
<dbReference type="Proteomes" id="UP000031670">
    <property type="component" value="Unassembled WGS sequence"/>
</dbReference>
<sequence length="157" mass="17829">MDDSVAIALRWLKEVLDSENIEYQIVGGLAANIHGGRREVADIDLYIRNSDIEKILPKLSPFISKSLAHYIGHGWDLEYLQLIYQSQKIEIGLSDRTKIQSSIDGAWHELVIDYSCSVIGSYKGVEVPVIPIANLIEYKRHLAREVDLIDIQELVNR</sequence>
<dbReference type="AlphaFoldDB" id="A0A0B8PPU1"/>
<dbReference type="Gene3D" id="3.30.460.40">
    <property type="match status" value="1"/>
</dbReference>
<protein>
    <submittedName>
        <fullName evidence="1">MazG protein domain</fullName>
    </submittedName>
</protein>